<protein>
    <recommendedName>
        <fullName evidence="9">RING-type domain-containing protein</fullName>
    </recommendedName>
</protein>
<feature type="compositionally biased region" description="Basic and acidic residues" evidence="2">
    <location>
        <begin position="106"/>
        <end position="119"/>
    </location>
</feature>
<feature type="transmembrane region" description="Helical" evidence="3">
    <location>
        <begin position="683"/>
        <end position="702"/>
    </location>
</feature>
<feature type="domain" description="CHY-type" evidence="5">
    <location>
        <begin position="104"/>
        <end position="182"/>
    </location>
</feature>
<keyword evidence="1" id="KW-0862">Zinc</keyword>
<dbReference type="InterPro" id="IPR008913">
    <property type="entry name" value="Znf_CHY"/>
</dbReference>
<dbReference type="PROSITE" id="PS51266">
    <property type="entry name" value="ZF_CHY"/>
    <property type="match status" value="1"/>
</dbReference>
<organism evidence="7 8">
    <name type="scientific">Aphanomyces invadans</name>
    <dbReference type="NCBI Taxonomy" id="157072"/>
    <lineage>
        <taxon>Eukaryota</taxon>
        <taxon>Sar</taxon>
        <taxon>Stramenopiles</taxon>
        <taxon>Oomycota</taxon>
        <taxon>Saprolegniomycetes</taxon>
        <taxon>Saprolegniales</taxon>
        <taxon>Verrucalvaceae</taxon>
        <taxon>Aphanomyces</taxon>
    </lineage>
</organism>
<keyword evidence="3" id="KW-0472">Membrane</keyword>
<evidence type="ECO:0008006" key="9">
    <source>
        <dbReference type="Google" id="ProtNLM"/>
    </source>
</evidence>
<dbReference type="Pfam" id="PF14360">
    <property type="entry name" value="PAP2_C"/>
    <property type="match status" value="1"/>
</dbReference>
<evidence type="ECO:0000256" key="1">
    <source>
        <dbReference type="PROSITE-ProRule" id="PRU00601"/>
    </source>
</evidence>
<feature type="transmembrane region" description="Helical" evidence="3">
    <location>
        <begin position="602"/>
        <end position="623"/>
    </location>
</feature>
<dbReference type="Gene3D" id="2.20.28.10">
    <property type="match status" value="1"/>
</dbReference>
<dbReference type="PROSITE" id="PS51270">
    <property type="entry name" value="ZF_CTCHY"/>
    <property type="match status" value="1"/>
</dbReference>
<feature type="transmembrane region" description="Helical" evidence="3">
    <location>
        <begin position="572"/>
        <end position="590"/>
    </location>
</feature>
<feature type="transmembrane region" description="Helical" evidence="3">
    <location>
        <begin position="425"/>
        <end position="445"/>
    </location>
</feature>
<dbReference type="Pfam" id="PF14599">
    <property type="entry name" value="zinc_ribbon_6"/>
    <property type="match status" value="1"/>
</dbReference>
<dbReference type="PROSITE" id="PS50089">
    <property type="entry name" value="ZF_RING_2"/>
    <property type="match status" value="1"/>
</dbReference>
<dbReference type="SMART" id="SM00184">
    <property type="entry name" value="RING"/>
    <property type="match status" value="1"/>
</dbReference>
<dbReference type="InterPro" id="IPR039512">
    <property type="entry name" value="RCHY1_zinc-ribbon"/>
</dbReference>
<dbReference type="SUPFAM" id="SSF161245">
    <property type="entry name" value="Zinc hairpin stack"/>
    <property type="match status" value="1"/>
</dbReference>
<evidence type="ECO:0000256" key="2">
    <source>
        <dbReference type="SAM" id="MobiDB-lite"/>
    </source>
</evidence>
<feature type="transmembrane region" description="Helical" evidence="3">
    <location>
        <begin position="498"/>
        <end position="521"/>
    </location>
</feature>
<dbReference type="InterPro" id="IPR013083">
    <property type="entry name" value="Znf_RING/FYVE/PHD"/>
</dbReference>
<evidence type="ECO:0000259" key="5">
    <source>
        <dbReference type="PROSITE" id="PS51266"/>
    </source>
</evidence>
<feature type="transmembrane region" description="Helical" evidence="3">
    <location>
        <begin position="741"/>
        <end position="762"/>
    </location>
</feature>
<dbReference type="Pfam" id="PF13639">
    <property type="entry name" value="zf-RING_2"/>
    <property type="match status" value="1"/>
</dbReference>
<keyword evidence="1" id="KW-0479">Metal-binding</keyword>
<gene>
    <name evidence="7" type="ORF">DYB32_004887</name>
</gene>
<dbReference type="GO" id="GO:0008270">
    <property type="term" value="F:zinc ion binding"/>
    <property type="evidence" value="ECO:0007669"/>
    <property type="project" value="UniProtKB-KW"/>
</dbReference>
<dbReference type="InterPro" id="IPR001841">
    <property type="entry name" value="Znf_RING"/>
</dbReference>
<feature type="transmembrane region" description="Helical" evidence="3">
    <location>
        <begin position="714"/>
        <end position="735"/>
    </location>
</feature>
<dbReference type="PANTHER" id="PTHR21319:SF0">
    <property type="entry name" value="AND RING FINGER DOMAIN PROTEIN, PUTATIVE (AFU_ORTHOLOGUE AFUA_1G08900)-RELATED"/>
    <property type="match status" value="1"/>
</dbReference>
<dbReference type="InterPro" id="IPR025749">
    <property type="entry name" value="Sphingomyelin_synth-like_dom"/>
</dbReference>
<keyword evidence="3" id="KW-1133">Transmembrane helix</keyword>
<accession>A0A418AW57</accession>
<comment type="caution">
    <text evidence="7">The sequence shown here is derived from an EMBL/GenBank/DDBJ whole genome shotgun (WGS) entry which is preliminary data.</text>
</comment>
<reference evidence="7 8" key="1">
    <citation type="submission" date="2018-08" db="EMBL/GenBank/DDBJ databases">
        <title>Aphanomyces genome sequencing and annotation.</title>
        <authorList>
            <person name="Minardi D."/>
            <person name="Oidtmann B."/>
            <person name="Van Der Giezen M."/>
            <person name="Studholme D.J."/>
        </authorList>
    </citation>
    <scope>NUCLEOTIDE SEQUENCE [LARGE SCALE GENOMIC DNA]</scope>
    <source>
        <strain evidence="7 8">NJM0002</strain>
    </source>
</reference>
<dbReference type="VEuPathDB" id="FungiDB:H310_11860"/>
<dbReference type="GO" id="GO:0061630">
    <property type="term" value="F:ubiquitin protein ligase activity"/>
    <property type="evidence" value="ECO:0007669"/>
    <property type="project" value="TreeGrafter"/>
</dbReference>
<sequence length="805" mass="91667">MKSARGIAEGSAVSIDDDDMGVDSTNQVDGTPPIQESTEEQTRERRPSIRPTALPPPLEKTPVDPANPQANLKARIMQIQTNKSLTPKEKADGMQKVMMEQWTEAQERLTPKQTERKPDTPIADSGRTIVTYHNEEKGIKGCSHYQCEKHSFDRYATEKISCMECHTIQPVGHKCINDTCGVEFARYFCGECKFYDDDDTKDIYHCDKCRICRIGKGLGVDYFHCDKCNACMSITLKKHKCVERSLESDCPICHVYMFTSTTPVMFLPCGHCMHVACYEDYTQTNYICPLCSKSLGDMRAYFARIDDLLAHEQMPAEYQDYRSQIYCSDCERKSETKFHFVYHKCQHDDCKSYNTKVVKHFKQEVASAPLPPPAPSDRNGSGRSVPMVGRAVALHLVKMWHTFGSYIASHFYALKMRPVSGFDPAGFMFMLAFGCLVVGLLLAVFDKRSQRRLSTYIDDKRLNRITTVGRYVASTAIDHSARQGFIAEMLSFNYLSRLSFSIFVFGIASYFNALAAVIAGWRTPNVVILTMSKEDSGEKTLPDLGHDLFKFVMTMLYGDTDYIDWFDLPDEFIAFVGSIIAILFIVHPRVRRISTTLPSIVTYVWILQRLLILRRFTMIYAWINFLRAFCVAVTSLPDASPMCISQFDTHKGRYKSLPIFPKAFHRAFKVLIRPSHHITCGDMIFSGHTVFLVLCALMVTTAELNTPFTRAYPWVLTLVKTATVIGSTLGAFAIIGTRLHYTLDVLIAIYVTIQTWYTYHWLVEDNKWGIRVITWLEHDQGVVTIDHNAYRMARRSGSFNSLKQE</sequence>
<name>A0A418AW57_9STRA</name>
<evidence type="ECO:0000259" key="6">
    <source>
        <dbReference type="PROSITE" id="PS51270"/>
    </source>
</evidence>
<keyword evidence="1" id="KW-0863">Zinc-finger</keyword>
<feature type="domain" description="CTCHY-type" evidence="6">
    <location>
        <begin position="184"/>
        <end position="249"/>
    </location>
</feature>
<evidence type="ECO:0000313" key="8">
    <source>
        <dbReference type="Proteomes" id="UP000285060"/>
    </source>
</evidence>
<proteinExistence type="predicted"/>
<dbReference type="CDD" id="cd16464">
    <property type="entry name" value="RING-H2_Pirh2-like"/>
    <property type="match status" value="1"/>
</dbReference>
<dbReference type="InterPro" id="IPR017921">
    <property type="entry name" value="Znf_CTCHY"/>
</dbReference>
<dbReference type="GO" id="GO:0006511">
    <property type="term" value="P:ubiquitin-dependent protein catabolic process"/>
    <property type="evidence" value="ECO:0007669"/>
    <property type="project" value="TreeGrafter"/>
</dbReference>
<feature type="domain" description="RING-type" evidence="4">
    <location>
        <begin position="250"/>
        <end position="292"/>
    </location>
</feature>
<feature type="region of interest" description="Disordered" evidence="2">
    <location>
        <begin position="1"/>
        <end position="67"/>
    </location>
</feature>
<dbReference type="PANTHER" id="PTHR21319">
    <property type="entry name" value="RING FINGER AND CHY ZINC FINGER DOMAIN-CONTAINING PROTEIN 1"/>
    <property type="match status" value="1"/>
</dbReference>
<keyword evidence="8" id="KW-1185">Reference proteome</keyword>
<evidence type="ECO:0000259" key="4">
    <source>
        <dbReference type="PROSITE" id="PS50089"/>
    </source>
</evidence>
<feature type="region of interest" description="Disordered" evidence="2">
    <location>
        <begin position="106"/>
        <end position="125"/>
    </location>
</feature>
<dbReference type="GO" id="GO:0005634">
    <property type="term" value="C:nucleus"/>
    <property type="evidence" value="ECO:0007669"/>
    <property type="project" value="TreeGrafter"/>
</dbReference>
<dbReference type="SUPFAM" id="SSF57850">
    <property type="entry name" value="RING/U-box"/>
    <property type="match status" value="1"/>
</dbReference>
<dbReference type="GO" id="GO:0016567">
    <property type="term" value="P:protein ubiquitination"/>
    <property type="evidence" value="ECO:0007669"/>
    <property type="project" value="TreeGrafter"/>
</dbReference>
<evidence type="ECO:0000313" key="7">
    <source>
        <dbReference type="EMBL" id="RHY29737.1"/>
    </source>
</evidence>
<dbReference type="Proteomes" id="UP000285060">
    <property type="component" value="Unassembled WGS sequence"/>
</dbReference>
<dbReference type="InterPro" id="IPR037275">
    <property type="entry name" value="Znf_CTCHY_sf"/>
</dbReference>
<dbReference type="VEuPathDB" id="FungiDB:H310_11861"/>
<dbReference type="AlphaFoldDB" id="A0A418AW57"/>
<dbReference type="Gene3D" id="3.30.40.10">
    <property type="entry name" value="Zinc/RING finger domain, C3HC4 (zinc finger)"/>
    <property type="match status" value="1"/>
</dbReference>
<evidence type="ECO:0000256" key="3">
    <source>
        <dbReference type="SAM" id="Phobius"/>
    </source>
</evidence>
<dbReference type="EMBL" id="QUSY01000401">
    <property type="protein sequence ID" value="RHY29737.1"/>
    <property type="molecule type" value="Genomic_DNA"/>
</dbReference>
<keyword evidence="3" id="KW-0812">Transmembrane</keyword>